<proteinExistence type="predicted"/>
<dbReference type="PANTHER" id="PTHR35813:SF1">
    <property type="entry name" value="INNER MEMBRANE PROTEIN YBAN"/>
    <property type="match status" value="1"/>
</dbReference>
<evidence type="ECO:0000313" key="2">
    <source>
        <dbReference type="EMBL" id="MCI2283296.1"/>
    </source>
</evidence>
<dbReference type="RefSeq" id="WP_242284658.1">
    <property type="nucleotide sequence ID" value="NZ_JAKKSL010000001.1"/>
</dbReference>
<organism evidence="2 3">
    <name type="scientific">Colwellia maritima</name>
    <dbReference type="NCBI Taxonomy" id="2912588"/>
    <lineage>
        <taxon>Bacteria</taxon>
        <taxon>Pseudomonadati</taxon>
        <taxon>Pseudomonadota</taxon>
        <taxon>Gammaproteobacteria</taxon>
        <taxon>Alteromonadales</taxon>
        <taxon>Colwelliaceae</taxon>
        <taxon>Colwellia</taxon>
    </lineage>
</organism>
<keyword evidence="1" id="KW-0472">Membrane</keyword>
<gene>
    <name evidence="2" type="ORF">L3081_07620</name>
</gene>
<dbReference type="Proteomes" id="UP001139646">
    <property type="component" value="Unassembled WGS sequence"/>
</dbReference>
<keyword evidence="3" id="KW-1185">Reference proteome</keyword>
<keyword evidence="1" id="KW-1133">Transmembrane helix</keyword>
<name>A0ABS9WZ77_9GAMM</name>
<evidence type="ECO:0000313" key="3">
    <source>
        <dbReference type="Proteomes" id="UP001139646"/>
    </source>
</evidence>
<keyword evidence="1" id="KW-0812">Transmembrane</keyword>
<comment type="caution">
    <text evidence="2">The sequence shown here is derived from an EMBL/GenBank/DDBJ whole genome shotgun (WGS) entry which is preliminary data.</text>
</comment>
<feature type="transmembrane region" description="Helical" evidence="1">
    <location>
        <begin position="45"/>
        <end position="77"/>
    </location>
</feature>
<evidence type="ECO:0000256" key="1">
    <source>
        <dbReference type="SAM" id="Phobius"/>
    </source>
</evidence>
<protein>
    <submittedName>
        <fullName evidence="2">YbaN family protein</fullName>
    </submittedName>
</protein>
<dbReference type="PANTHER" id="PTHR35813">
    <property type="entry name" value="INNER MEMBRANE PROTEIN YBAN"/>
    <property type="match status" value="1"/>
</dbReference>
<feature type="transmembrane region" description="Helical" evidence="1">
    <location>
        <begin position="133"/>
        <end position="152"/>
    </location>
</feature>
<sequence length="156" mass="17555">MNHNQESQIQERQSKEVVNSLNISIDECPVPVSTRGKIKVFLWKITGIFCVGLAILGAMLPVLPTTVFLLMATACFAKSSPKLQQKLLNNKTFGPLIHEWQQNRSIPRKAKRVALLMIVFSVVWSSYLLQNALLTLLVIALVIGPFIFLWRLPVSK</sequence>
<dbReference type="Pfam" id="PF04304">
    <property type="entry name" value="DUF454"/>
    <property type="match status" value="1"/>
</dbReference>
<accession>A0ABS9WZ77</accession>
<dbReference type="InterPro" id="IPR007401">
    <property type="entry name" value="DUF454"/>
</dbReference>
<reference evidence="2" key="1">
    <citation type="submission" date="2022-01" db="EMBL/GenBank/DDBJ databases">
        <title>Colwellia maritima, isolated from seawater.</title>
        <authorList>
            <person name="Kristyanto S."/>
            <person name="Jung J."/>
            <person name="Jeon C.O."/>
        </authorList>
    </citation>
    <scope>NUCLEOTIDE SEQUENCE</scope>
    <source>
        <strain evidence="2">MSW7</strain>
    </source>
</reference>
<dbReference type="EMBL" id="JAKKSL010000001">
    <property type="protein sequence ID" value="MCI2283296.1"/>
    <property type="molecule type" value="Genomic_DNA"/>
</dbReference>